<sequence length="193" mass="20716">MTQVQEASPLPNPDLADQAASGGGGYRAVLRALGRDLRFCGGSRLRRRVLTVLFSINFQVLLLYRHGRYLHRSGRLRRQLVQVLNYVARTRYQCYVSELAEIGARLKLPHPTGIVIGEDVRIGDGVTIFQQVTLGSHGRKGEGRAYPIVEDDVVLYAGAKVIGGVTLGRGCVIGAGSVVTRSVPPGAVAAGVP</sequence>
<dbReference type="Pfam" id="PF00132">
    <property type="entry name" value="Hexapep"/>
    <property type="match status" value="1"/>
</dbReference>
<keyword evidence="3" id="KW-0012">Acyltransferase</keyword>
<dbReference type="SUPFAM" id="SSF51161">
    <property type="entry name" value="Trimeric LpxA-like enzymes"/>
    <property type="match status" value="1"/>
</dbReference>
<evidence type="ECO:0000256" key="1">
    <source>
        <dbReference type="ARBA" id="ARBA00007274"/>
    </source>
</evidence>
<dbReference type="EMBL" id="JACXIZ010000077">
    <property type="protein sequence ID" value="MBD2848592.1"/>
    <property type="molecule type" value="Genomic_DNA"/>
</dbReference>
<feature type="non-terminal residue" evidence="5">
    <location>
        <position position="193"/>
    </location>
</feature>
<dbReference type="InterPro" id="IPR011004">
    <property type="entry name" value="Trimer_LpxA-like_sf"/>
</dbReference>
<protein>
    <submittedName>
        <fullName evidence="5">Serine acetyltransferase</fullName>
    </submittedName>
</protein>
<accession>A0A927BXB2</accession>
<dbReference type="Gene3D" id="2.160.10.10">
    <property type="entry name" value="Hexapeptide repeat proteins"/>
    <property type="match status" value="1"/>
</dbReference>
<dbReference type="GO" id="GO:0016746">
    <property type="term" value="F:acyltransferase activity"/>
    <property type="evidence" value="ECO:0007669"/>
    <property type="project" value="UniProtKB-KW"/>
</dbReference>
<evidence type="ECO:0000256" key="2">
    <source>
        <dbReference type="ARBA" id="ARBA00022679"/>
    </source>
</evidence>
<comment type="caution">
    <text evidence="5">The sequence shown here is derived from an EMBL/GenBank/DDBJ whole genome shotgun (WGS) entry which is preliminary data.</text>
</comment>
<gene>
    <name evidence="5" type="ORF">IDH44_25720</name>
</gene>
<feature type="region of interest" description="Disordered" evidence="4">
    <location>
        <begin position="1"/>
        <end position="20"/>
    </location>
</feature>
<dbReference type="RefSeq" id="WP_190921686.1">
    <property type="nucleotide sequence ID" value="NZ_JACXIZ010000077.1"/>
</dbReference>
<evidence type="ECO:0000256" key="4">
    <source>
        <dbReference type="SAM" id="MobiDB-lite"/>
    </source>
</evidence>
<keyword evidence="6" id="KW-1185">Reference proteome</keyword>
<dbReference type="CDD" id="cd03354">
    <property type="entry name" value="LbH_SAT"/>
    <property type="match status" value="1"/>
</dbReference>
<dbReference type="InterPro" id="IPR001451">
    <property type="entry name" value="Hexapep"/>
</dbReference>
<dbReference type="InterPro" id="IPR045304">
    <property type="entry name" value="LbH_SAT"/>
</dbReference>
<dbReference type="Proteomes" id="UP000621560">
    <property type="component" value="Unassembled WGS sequence"/>
</dbReference>
<proteinExistence type="inferred from homology"/>
<organism evidence="5 6">
    <name type="scientific">Paenibacillus sabuli</name>
    <dbReference type="NCBI Taxonomy" id="2772509"/>
    <lineage>
        <taxon>Bacteria</taxon>
        <taxon>Bacillati</taxon>
        <taxon>Bacillota</taxon>
        <taxon>Bacilli</taxon>
        <taxon>Bacillales</taxon>
        <taxon>Paenibacillaceae</taxon>
        <taxon>Paenibacillus</taxon>
    </lineage>
</organism>
<dbReference type="PANTHER" id="PTHR42811">
    <property type="entry name" value="SERINE ACETYLTRANSFERASE"/>
    <property type="match status" value="1"/>
</dbReference>
<comment type="similarity">
    <text evidence="1">Belongs to the transferase hexapeptide repeat family.</text>
</comment>
<reference evidence="5" key="1">
    <citation type="submission" date="2020-09" db="EMBL/GenBank/DDBJ databases">
        <title>A novel bacterium of genus Paenibacillus, isolated from South China Sea.</title>
        <authorList>
            <person name="Huang H."/>
            <person name="Mo K."/>
            <person name="Hu Y."/>
        </authorList>
    </citation>
    <scope>NUCLEOTIDE SEQUENCE</scope>
    <source>
        <strain evidence="5">IB182496</strain>
    </source>
</reference>
<evidence type="ECO:0000313" key="5">
    <source>
        <dbReference type="EMBL" id="MBD2848592.1"/>
    </source>
</evidence>
<name>A0A927BXB2_9BACL</name>
<evidence type="ECO:0000313" key="6">
    <source>
        <dbReference type="Proteomes" id="UP000621560"/>
    </source>
</evidence>
<keyword evidence="2" id="KW-0808">Transferase</keyword>
<dbReference type="AlphaFoldDB" id="A0A927BXB2"/>
<evidence type="ECO:0000256" key="3">
    <source>
        <dbReference type="ARBA" id="ARBA00023315"/>
    </source>
</evidence>